<gene>
    <name evidence="7" type="ORF">BWZ43_01810</name>
</gene>
<dbReference type="CDD" id="cd08514">
    <property type="entry name" value="PBP2_AppA_like"/>
    <property type="match status" value="1"/>
</dbReference>
<evidence type="ECO:0000256" key="4">
    <source>
        <dbReference type="SAM" id="MobiDB-lite"/>
    </source>
</evidence>
<evidence type="ECO:0000256" key="2">
    <source>
        <dbReference type="ARBA" id="ARBA00022448"/>
    </source>
</evidence>
<proteinExistence type="inferred from homology"/>
<dbReference type="PROSITE" id="PS51257">
    <property type="entry name" value="PROKAR_LIPOPROTEIN"/>
    <property type="match status" value="1"/>
</dbReference>
<feature type="chain" id="PRO_5034631814" evidence="5">
    <location>
        <begin position="23"/>
        <end position="595"/>
    </location>
</feature>
<keyword evidence="2" id="KW-0813">Transport</keyword>
<dbReference type="PANTHER" id="PTHR30290:SF9">
    <property type="entry name" value="OLIGOPEPTIDE-BINDING PROTEIN APPA"/>
    <property type="match status" value="1"/>
</dbReference>
<evidence type="ECO:0000313" key="7">
    <source>
        <dbReference type="EMBL" id="OOP70061.1"/>
    </source>
</evidence>
<dbReference type="EMBL" id="MTLA01000018">
    <property type="protein sequence ID" value="OOP70061.1"/>
    <property type="molecule type" value="Genomic_DNA"/>
</dbReference>
<evidence type="ECO:0000259" key="6">
    <source>
        <dbReference type="Pfam" id="PF00496"/>
    </source>
</evidence>
<dbReference type="Gene3D" id="3.40.190.10">
    <property type="entry name" value="Periplasmic binding protein-like II"/>
    <property type="match status" value="1"/>
</dbReference>
<evidence type="ECO:0000313" key="8">
    <source>
        <dbReference type="Proteomes" id="UP000189761"/>
    </source>
</evidence>
<dbReference type="GO" id="GO:0015833">
    <property type="term" value="P:peptide transport"/>
    <property type="evidence" value="ECO:0007669"/>
    <property type="project" value="TreeGrafter"/>
</dbReference>
<sequence>MKTKKGFLLSLIFILSLSMFLAACKGGGDSTEKGENEKGSDSPSEETGKAQMGGTITGAMDTAPAGVFNPIFYTDAYESNILSFTHESLVTQNEKLEFLPSLAKEWKFNDDQTEVTFTLQDNVKWHDGKPFTANDVVFTYKSIASPGYVEAGGVRTEYVEKLLGYEDFNSGKTDQFEGVVAQDEHTVTFKFSEPNVTALDNASFPIIPEHIFKDIPIKDMPKAGATLNAGEVIGTGPFKFTKMIEGEQYILEKNKDYWQGEPYLDQIVWKVVNQSVIVGMLETGELDFVADPNGFQPADYDSISALDNIEIIEQPKFGYQLMGFMVNHRTPEDVKAGVIKPENWVPNKKIADKRVRQAIAYAVDREGLIKALLHGRGAVINAPIATQFSAYDGEKPNQYKFNVEEAKKLLDEAGYVDKDNDGFREDPDGKKWVLTLNYPTGNELRMRSAPIIQEMLEAVGIKIDLRQPIEFSTYSDVLEKDSDDWDLYLLGWSLSSTDPDPSGLWGSKAAYNYGRWNNKESDELMKKAVQPPEAFDQAYRDQVYSDWQVLFQDDLPALILYAQNTLWGYNKRLQNVKPLPYSMYNDTHLWWVSSK</sequence>
<dbReference type="GO" id="GO:0043190">
    <property type="term" value="C:ATP-binding cassette (ABC) transporter complex"/>
    <property type="evidence" value="ECO:0007669"/>
    <property type="project" value="InterPro"/>
</dbReference>
<dbReference type="GO" id="GO:1904680">
    <property type="term" value="F:peptide transmembrane transporter activity"/>
    <property type="evidence" value="ECO:0007669"/>
    <property type="project" value="TreeGrafter"/>
</dbReference>
<protein>
    <submittedName>
        <fullName evidence="7">Peptide ABC transporter substrate-binding protein</fullName>
    </submittedName>
</protein>
<evidence type="ECO:0000256" key="5">
    <source>
        <dbReference type="SAM" id="SignalP"/>
    </source>
</evidence>
<dbReference type="PANTHER" id="PTHR30290">
    <property type="entry name" value="PERIPLASMIC BINDING COMPONENT OF ABC TRANSPORTER"/>
    <property type="match status" value="1"/>
</dbReference>
<reference evidence="7 8" key="1">
    <citation type="submission" date="2017-01" db="EMBL/GenBank/DDBJ databases">
        <title>Draft genome sequence of Bacillus oleronius.</title>
        <authorList>
            <person name="Allam M."/>
        </authorList>
    </citation>
    <scope>NUCLEOTIDE SEQUENCE [LARGE SCALE GENOMIC DNA]</scope>
    <source>
        <strain evidence="7 8">DSM 9356</strain>
    </source>
</reference>
<feature type="domain" description="Solute-binding protein family 5" evidence="6">
    <location>
        <begin position="98"/>
        <end position="502"/>
    </location>
</feature>
<comment type="caution">
    <text evidence="7">The sequence shown here is derived from an EMBL/GenBank/DDBJ whole genome shotgun (WGS) entry which is preliminary data.</text>
</comment>
<keyword evidence="8" id="KW-1185">Reference proteome</keyword>
<dbReference type="Gene3D" id="3.10.105.10">
    <property type="entry name" value="Dipeptide-binding Protein, Domain 3"/>
    <property type="match status" value="1"/>
</dbReference>
<name>A0A8E2IB29_9BACI</name>
<dbReference type="InterPro" id="IPR000914">
    <property type="entry name" value="SBP_5_dom"/>
</dbReference>
<organism evidence="7 8">
    <name type="scientific">Heyndrickxia oleronia</name>
    <dbReference type="NCBI Taxonomy" id="38875"/>
    <lineage>
        <taxon>Bacteria</taxon>
        <taxon>Bacillati</taxon>
        <taxon>Bacillota</taxon>
        <taxon>Bacilli</taxon>
        <taxon>Bacillales</taxon>
        <taxon>Bacillaceae</taxon>
        <taxon>Heyndrickxia</taxon>
    </lineage>
</organism>
<feature type="region of interest" description="Disordered" evidence="4">
    <location>
        <begin position="28"/>
        <end position="56"/>
    </location>
</feature>
<dbReference type="Gene3D" id="3.90.76.10">
    <property type="entry name" value="Dipeptide-binding Protein, Domain 1"/>
    <property type="match status" value="1"/>
</dbReference>
<evidence type="ECO:0000256" key="3">
    <source>
        <dbReference type="ARBA" id="ARBA00022729"/>
    </source>
</evidence>
<dbReference type="RefSeq" id="WP_071976342.1">
    <property type="nucleotide sequence ID" value="NZ_CP065424.1"/>
</dbReference>
<dbReference type="InterPro" id="IPR039424">
    <property type="entry name" value="SBP_5"/>
</dbReference>
<dbReference type="Proteomes" id="UP000189761">
    <property type="component" value="Unassembled WGS sequence"/>
</dbReference>
<keyword evidence="3 5" id="KW-0732">Signal</keyword>
<dbReference type="InterPro" id="IPR030678">
    <property type="entry name" value="Peptide/Ni-bd"/>
</dbReference>
<dbReference type="Pfam" id="PF00496">
    <property type="entry name" value="SBP_bac_5"/>
    <property type="match status" value="1"/>
</dbReference>
<comment type="similarity">
    <text evidence="1">Belongs to the bacterial solute-binding protein 5 family.</text>
</comment>
<accession>A0A8E2IB29</accession>
<dbReference type="SUPFAM" id="SSF53850">
    <property type="entry name" value="Periplasmic binding protein-like II"/>
    <property type="match status" value="1"/>
</dbReference>
<dbReference type="AlphaFoldDB" id="A0A8E2IB29"/>
<feature type="signal peptide" evidence="5">
    <location>
        <begin position="1"/>
        <end position="22"/>
    </location>
</feature>
<feature type="compositionally biased region" description="Basic and acidic residues" evidence="4">
    <location>
        <begin position="30"/>
        <end position="40"/>
    </location>
</feature>
<evidence type="ECO:0000256" key="1">
    <source>
        <dbReference type="ARBA" id="ARBA00005695"/>
    </source>
</evidence>
<dbReference type="GO" id="GO:0042597">
    <property type="term" value="C:periplasmic space"/>
    <property type="evidence" value="ECO:0007669"/>
    <property type="project" value="UniProtKB-ARBA"/>
</dbReference>
<dbReference type="PIRSF" id="PIRSF002741">
    <property type="entry name" value="MppA"/>
    <property type="match status" value="1"/>
</dbReference>